<evidence type="ECO:0000256" key="1">
    <source>
        <dbReference type="ARBA" id="ARBA00004651"/>
    </source>
</evidence>
<dbReference type="PROSITE" id="PS50929">
    <property type="entry name" value="ABC_TM1F"/>
    <property type="match status" value="2"/>
</dbReference>
<dbReference type="InterPro" id="IPR027417">
    <property type="entry name" value="P-loop_NTPase"/>
</dbReference>
<dbReference type="InterPro" id="IPR003439">
    <property type="entry name" value="ABC_transporter-like_ATP-bd"/>
</dbReference>
<feature type="transmembrane region" description="Helical" evidence="8">
    <location>
        <begin position="231"/>
        <end position="254"/>
    </location>
</feature>
<keyword evidence="3" id="KW-0547">Nucleotide-binding</keyword>
<dbReference type="PANTHER" id="PTHR24221">
    <property type="entry name" value="ATP-BINDING CASSETTE SUB-FAMILY B"/>
    <property type="match status" value="1"/>
</dbReference>
<feature type="compositionally biased region" description="Low complexity" evidence="7">
    <location>
        <begin position="596"/>
        <end position="609"/>
    </location>
</feature>
<feature type="transmembrane region" description="Helical" evidence="8">
    <location>
        <begin position="692"/>
        <end position="712"/>
    </location>
</feature>
<dbReference type="Pfam" id="PF00005">
    <property type="entry name" value="ABC_tran"/>
    <property type="match status" value="2"/>
</dbReference>
<dbReference type="SUPFAM" id="SSF52540">
    <property type="entry name" value="P-loop containing nucleoside triphosphate hydrolases"/>
    <property type="match status" value="2"/>
</dbReference>
<keyword evidence="2 8" id="KW-0812">Transmembrane</keyword>
<evidence type="ECO:0000256" key="6">
    <source>
        <dbReference type="ARBA" id="ARBA00023136"/>
    </source>
</evidence>
<keyword evidence="12" id="KW-1185">Reference proteome</keyword>
<feature type="domain" description="ABC transmembrane type-1" evidence="10">
    <location>
        <begin position="753"/>
        <end position="927"/>
    </location>
</feature>
<dbReference type="PROSITE" id="PS50893">
    <property type="entry name" value="ABC_TRANSPORTER_2"/>
    <property type="match status" value="2"/>
</dbReference>
<dbReference type="SMART" id="SM00382">
    <property type="entry name" value="AAA"/>
    <property type="match status" value="2"/>
</dbReference>
<feature type="transmembrane region" description="Helical" evidence="8">
    <location>
        <begin position="657"/>
        <end position="680"/>
    </location>
</feature>
<dbReference type="InterPro" id="IPR011527">
    <property type="entry name" value="ABC1_TM_dom"/>
</dbReference>
<protein>
    <submittedName>
        <fullName evidence="11">ATP-binding cassette domain-containing protein</fullName>
    </submittedName>
</protein>
<evidence type="ECO:0000313" key="11">
    <source>
        <dbReference type="EMBL" id="MBM7081592.1"/>
    </source>
</evidence>
<accession>A0ABS2J4W2</accession>
<feature type="transmembrane region" description="Helical" evidence="8">
    <location>
        <begin position="46"/>
        <end position="74"/>
    </location>
</feature>
<dbReference type="RefSeq" id="WP_204956902.1">
    <property type="nucleotide sequence ID" value="NZ_JAFEUO010000001.1"/>
</dbReference>
<dbReference type="Pfam" id="PF00664">
    <property type="entry name" value="ABC_membrane"/>
    <property type="match status" value="1"/>
</dbReference>
<feature type="domain" description="ABC transporter" evidence="9">
    <location>
        <begin position="969"/>
        <end position="1194"/>
    </location>
</feature>
<dbReference type="CDD" id="cd03228">
    <property type="entry name" value="ABCC_MRP_Like"/>
    <property type="match status" value="1"/>
</dbReference>
<evidence type="ECO:0000256" key="3">
    <source>
        <dbReference type="ARBA" id="ARBA00022741"/>
    </source>
</evidence>
<sequence length="1194" mass="126383">MRLLRDLWASAPRRVTVVIVLVVLGAAGQAAASAVAGPVLVHRSAGWFAALVVALVVAVFGELVIALLMAGITADWSADVRRRLCRVALGQDLPTLEGTPVGELLDRIDNDVYQVASELRNTGVRLVQGLVLCLLATVSALFVWWPAGVAMLLLTVLLVALLRRPTAAIAPARMSEEEAWSDLAAVMEEAVHGQDDVRTSLAQPYVLRLYARRAAEVLARCRRVFLMSARVTAFAAGTIRVGIAGVVLAGAWALTTGRVDGARLTAIWLLALSFGATVEHLARWVPHLQYALGAWARVLLLSDSRQEPSGGLTPTDGDLTLRGLTFRYPATGEDERAPALRDVRLSFVRGRSYALVGRTGSGKSTLAKVLTRAVEVPRGTVLLGDTDLCDLDVEELRRWIAVVPQRTEILAGTLAENVALFDPDLLDDAPRALAELGLTEWVAELPDGIRTRLGEGGHVLSAGQEQLVAFARILVRDPHVVILDEATARLDPVTETRVREATERLLTDRIGIIIAHRLSSVRRCDEVVVMADGAVLEAGPLRSSARFAELLATSHAAAYTPVGAGRSASRGGVDLLDGPAGWPDADATSPARPDDTGAGLDGADPDGPGRVAAVRGTGPAGRAAVAVPKQDPPPLPPLPPARTMREILRLGLNDPRFGMLSVALFMVITVLGLDGSVLPWLWADVVDGGDPWLPALGIAAALVIVLPLPYWTNLRFPQWWVRQMLRMSLRLVHGQTGPRRTSRHTPAEVVAQSGDTERVVQLADNLMDQLIALVTMVTMTLITGSLVPALFFVGTMAVSGLAATLFGPRLERSARDTVAARAAFATALVSSLSAARTVKLAGATRPVLDHLSALDLVRSDRQRREIAVQVWARSTPSVASGLLPIAAWALYLTGGLSAGATLVAVSTLGAARWFAWTTASLVSQYPSARVWTRRTVAMAGIGAYSAEVPGVDLAAGTAPTPQPPPRRPLRRLELAGFGALHSDGTLAVRDVDLTVDRGRLVLVVGPVGSGKSSLLRALAGIVHHVGELRWNGEPVTEPELFLRPQQVGYVGQLPRVLSGTVADNIALGHDVDAAGAVGTAQLEHDLAGGGGLGLLIGHKGTRLSGGQLQRLALARALAPRTELLVADDVSSALDVTTELALWAALREHGVTVVGSTSKRAALVRADHVVVLVDGTVAAQGGWRDLEDDWGHLAG</sequence>
<dbReference type="InterPro" id="IPR003593">
    <property type="entry name" value="AAA+_ATPase"/>
</dbReference>
<evidence type="ECO:0000256" key="5">
    <source>
        <dbReference type="ARBA" id="ARBA00022989"/>
    </source>
</evidence>
<organism evidence="11 12">
    <name type="scientific">Micromonospora humidisoli</name>
    <dbReference type="NCBI Taxonomy" id="2807622"/>
    <lineage>
        <taxon>Bacteria</taxon>
        <taxon>Bacillati</taxon>
        <taxon>Actinomycetota</taxon>
        <taxon>Actinomycetes</taxon>
        <taxon>Micromonosporales</taxon>
        <taxon>Micromonosporaceae</taxon>
        <taxon>Micromonospora</taxon>
    </lineage>
</organism>
<keyword evidence="6 8" id="KW-0472">Membrane</keyword>
<dbReference type="SUPFAM" id="SSF90123">
    <property type="entry name" value="ABC transporter transmembrane region"/>
    <property type="match status" value="2"/>
</dbReference>
<comment type="subcellular location">
    <subcellularLocation>
        <location evidence="1">Cell membrane</location>
        <topology evidence="1">Multi-pass membrane protein</topology>
    </subcellularLocation>
</comment>
<keyword evidence="4 11" id="KW-0067">ATP-binding</keyword>
<evidence type="ECO:0000313" key="12">
    <source>
        <dbReference type="Proteomes" id="UP000809587"/>
    </source>
</evidence>
<evidence type="ECO:0000256" key="7">
    <source>
        <dbReference type="SAM" id="MobiDB-lite"/>
    </source>
</evidence>
<dbReference type="EMBL" id="JAFEUO010000001">
    <property type="protein sequence ID" value="MBM7081592.1"/>
    <property type="molecule type" value="Genomic_DNA"/>
</dbReference>
<proteinExistence type="predicted"/>
<comment type="caution">
    <text evidence="11">The sequence shown here is derived from an EMBL/GenBank/DDBJ whole genome shotgun (WGS) entry which is preliminary data.</text>
</comment>
<feature type="region of interest" description="Disordered" evidence="7">
    <location>
        <begin position="562"/>
        <end position="609"/>
    </location>
</feature>
<dbReference type="PANTHER" id="PTHR24221:SF654">
    <property type="entry name" value="ATP-BINDING CASSETTE SUB-FAMILY B MEMBER 6"/>
    <property type="match status" value="1"/>
</dbReference>
<dbReference type="Gene3D" id="3.40.50.300">
    <property type="entry name" value="P-loop containing nucleotide triphosphate hydrolases"/>
    <property type="match status" value="2"/>
</dbReference>
<dbReference type="Proteomes" id="UP000809587">
    <property type="component" value="Unassembled WGS sequence"/>
</dbReference>
<evidence type="ECO:0000259" key="9">
    <source>
        <dbReference type="PROSITE" id="PS50893"/>
    </source>
</evidence>
<feature type="transmembrane region" description="Helical" evidence="8">
    <location>
        <begin position="266"/>
        <end position="285"/>
    </location>
</feature>
<dbReference type="GO" id="GO:0005524">
    <property type="term" value="F:ATP binding"/>
    <property type="evidence" value="ECO:0007669"/>
    <property type="project" value="UniProtKB-KW"/>
</dbReference>
<feature type="domain" description="ABC transporter" evidence="9">
    <location>
        <begin position="319"/>
        <end position="557"/>
    </location>
</feature>
<evidence type="ECO:0000256" key="4">
    <source>
        <dbReference type="ARBA" id="ARBA00022840"/>
    </source>
</evidence>
<feature type="domain" description="ABC transmembrane type-1" evidence="10">
    <location>
        <begin position="17"/>
        <end position="289"/>
    </location>
</feature>
<name>A0ABS2J4W2_9ACTN</name>
<reference evidence="11 12" key="1">
    <citation type="submission" date="2021-02" db="EMBL/GenBank/DDBJ databases">
        <authorList>
            <person name="Lee D.-H."/>
        </authorList>
    </citation>
    <scope>NUCLEOTIDE SEQUENCE [LARGE SCALE GENOMIC DNA]</scope>
    <source>
        <strain evidence="11 12">MMS20-R2-29</strain>
    </source>
</reference>
<dbReference type="InterPro" id="IPR036640">
    <property type="entry name" value="ABC1_TM_sf"/>
</dbReference>
<dbReference type="InterPro" id="IPR017871">
    <property type="entry name" value="ABC_transporter-like_CS"/>
</dbReference>
<feature type="transmembrane region" description="Helical" evidence="8">
    <location>
        <begin position="151"/>
        <end position="170"/>
    </location>
</feature>
<evidence type="ECO:0000256" key="2">
    <source>
        <dbReference type="ARBA" id="ARBA00022692"/>
    </source>
</evidence>
<dbReference type="PROSITE" id="PS00211">
    <property type="entry name" value="ABC_TRANSPORTER_1"/>
    <property type="match status" value="1"/>
</dbReference>
<gene>
    <name evidence="11" type="ORF">JQN84_03415</name>
</gene>
<keyword evidence="5 8" id="KW-1133">Transmembrane helix</keyword>
<dbReference type="Gene3D" id="1.20.1560.10">
    <property type="entry name" value="ABC transporter type 1, transmembrane domain"/>
    <property type="match status" value="2"/>
</dbReference>
<evidence type="ECO:0000256" key="8">
    <source>
        <dbReference type="SAM" id="Phobius"/>
    </source>
</evidence>
<evidence type="ECO:0000259" key="10">
    <source>
        <dbReference type="PROSITE" id="PS50929"/>
    </source>
</evidence>
<feature type="transmembrane region" description="Helical" evidence="8">
    <location>
        <begin position="770"/>
        <end position="798"/>
    </location>
</feature>
<dbReference type="InterPro" id="IPR039421">
    <property type="entry name" value="Type_1_exporter"/>
</dbReference>